<reference evidence="1" key="1">
    <citation type="submission" date="2019-06" db="EMBL/GenBank/DDBJ databases">
        <authorList>
            <person name="Zheng W."/>
        </authorList>
    </citation>
    <scope>NUCLEOTIDE SEQUENCE</scope>
    <source>
        <strain evidence="1">QDHG01</strain>
    </source>
</reference>
<name>A0A8J8T5Y0_HALGN</name>
<gene>
    <name evidence="1" type="ORF">FGO68_gene14886</name>
</gene>
<dbReference type="Proteomes" id="UP000785679">
    <property type="component" value="Unassembled WGS sequence"/>
</dbReference>
<comment type="caution">
    <text evidence="1">The sequence shown here is derived from an EMBL/GenBank/DDBJ whole genome shotgun (WGS) entry which is preliminary data.</text>
</comment>
<evidence type="ECO:0000313" key="1">
    <source>
        <dbReference type="EMBL" id="TNV83524.1"/>
    </source>
</evidence>
<proteinExistence type="predicted"/>
<dbReference type="EMBL" id="RRYP01003752">
    <property type="protein sequence ID" value="TNV83524.1"/>
    <property type="molecule type" value="Genomic_DNA"/>
</dbReference>
<dbReference type="SUPFAM" id="SSF56112">
    <property type="entry name" value="Protein kinase-like (PK-like)"/>
    <property type="match status" value="1"/>
</dbReference>
<sequence>MITRFCSTFCLSHLSFQVRLGRVKRELLNFLSILAEYQQQTIIDANIINATGMRELSQEQLLVICRKMEMHGHKDLKAQDYIGKNKEQINEFYQFPTIYDKKEFIAQYKIVESCNRVYIFNKDKYVIKTPKLEFKAYHRNLRGILNNLLVEQQMIQVIAYNDANILTQMSEIIVLQNGQFAYYLAYKPLYELFRDIKQPSKLLCDSVLLASYLTELHTKTRLYHGDIKPANIFVYPYGLGLLRTDSDTLISLFYKEDDTAKVYQVKQLTEEFASKKLVSLWKYARANNTKVFFNQQFLMKEDYCQFKATVKSIFNQIKTERELHPLLYQFIDLMEDPNFLTVEQFFDALLCSPTFIKDFIIFLRKENNYCFSKGFQASFAMLFDHTVKYGPWSYRELSIWDTRNTHYSVSQLDQDLELNLYFIQDLSYELCFIQKNDEIYEETVNKLLSLKSYHAGGQLIQITRNDLKWLDTLRQINQVHIFKLIDVLQKQQEAQEIIEQGKAIALACLNKFAVDPDDPDQSQLRLMTDSLIFTLWRTITITNLIYKADTTLKDCILIEHIELVHTSIQLYNSDDIYKTTILKHFKKIIKQCFYIQKNLPNDCMKYTV</sequence>
<accession>A0A8J8T5Y0</accession>
<dbReference type="InterPro" id="IPR011009">
    <property type="entry name" value="Kinase-like_dom_sf"/>
</dbReference>
<keyword evidence="2" id="KW-1185">Reference proteome</keyword>
<protein>
    <submittedName>
        <fullName evidence="1">Uncharacterized protein</fullName>
    </submittedName>
</protein>
<organism evidence="1 2">
    <name type="scientific">Halteria grandinella</name>
    <dbReference type="NCBI Taxonomy" id="5974"/>
    <lineage>
        <taxon>Eukaryota</taxon>
        <taxon>Sar</taxon>
        <taxon>Alveolata</taxon>
        <taxon>Ciliophora</taxon>
        <taxon>Intramacronucleata</taxon>
        <taxon>Spirotrichea</taxon>
        <taxon>Stichotrichia</taxon>
        <taxon>Sporadotrichida</taxon>
        <taxon>Halteriidae</taxon>
        <taxon>Halteria</taxon>
    </lineage>
</organism>
<dbReference type="AlphaFoldDB" id="A0A8J8T5Y0"/>
<evidence type="ECO:0000313" key="2">
    <source>
        <dbReference type="Proteomes" id="UP000785679"/>
    </source>
</evidence>